<dbReference type="EMBL" id="JAGEPF010000051">
    <property type="protein sequence ID" value="MBO2465769.1"/>
    <property type="molecule type" value="Genomic_DNA"/>
</dbReference>
<protein>
    <recommendedName>
        <fullName evidence="4">HTH cro/C1-type domain-containing protein</fullName>
    </recommendedName>
</protein>
<comment type="caution">
    <text evidence="2">The sequence shown here is derived from an EMBL/GenBank/DDBJ whole genome shotgun (WGS) entry which is preliminary data.</text>
</comment>
<dbReference type="RefSeq" id="WP_208252616.1">
    <property type="nucleotide sequence ID" value="NZ_JAGEPF010000051.1"/>
</dbReference>
<name>A0ABS3S9T2_9ACTN</name>
<evidence type="ECO:0000313" key="3">
    <source>
        <dbReference type="Proteomes" id="UP000680206"/>
    </source>
</evidence>
<keyword evidence="3" id="KW-1185">Reference proteome</keyword>
<dbReference type="Proteomes" id="UP000680206">
    <property type="component" value="Unassembled WGS sequence"/>
</dbReference>
<feature type="non-terminal residue" evidence="2">
    <location>
        <position position="291"/>
    </location>
</feature>
<evidence type="ECO:0008006" key="4">
    <source>
        <dbReference type="Google" id="ProtNLM"/>
    </source>
</evidence>
<proteinExistence type="predicted"/>
<feature type="coiled-coil region" evidence="1">
    <location>
        <begin position="131"/>
        <end position="190"/>
    </location>
</feature>
<evidence type="ECO:0000313" key="2">
    <source>
        <dbReference type="EMBL" id="MBO2465769.1"/>
    </source>
</evidence>
<gene>
    <name evidence="2" type="ORF">J4709_50255</name>
</gene>
<accession>A0ABS3S9T2</accession>
<sequence>MADIVPRREDTPEPGDELSSEVRAWVLELNALWQKIGMSRNRFAAANPIDKGTLSRYLNGKRVPRDHWLLDRLLSIQAERGKAVSEEVREHLVDLQLNALKVSHPHGYQLRRISDELEISAVNQREAERYANSLKEQLDDRNRKLVEYTRRIDELSGQQSKLRAAWDSNRAELEAEIAELTQKLTLAREQARVAGQRSRDLERVLDIIEVGPEDAPLGGLGGISLESPAAVATLLRSLPDLDALTEATALAARAANDAPLDHPAEIAELLNAFSDLRLDNQKVALAARAAN</sequence>
<organism evidence="2 3">
    <name type="scientific">Actinomadura violacea</name>
    <dbReference type="NCBI Taxonomy" id="2819934"/>
    <lineage>
        <taxon>Bacteria</taxon>
        <taxon>Bacillati</taxon>
        <taxon>Actinomycetota</taxon>
        <taxon>Actinomycetes</taxon>
        <taxon>Streptosporangiales</taxon>
        <taxon>Thermomonosporaceae</taxon>
        <taxon>Actinomadura</taxon>
    </lineage>
</organism>
<keyword evidence="1" id="KW-0175">Coiled coil</keyword>
<evidence type="ECO:0000256" key="1">
    <source>
        <dbReference type="SAM" id="Coils"/>
    </source>
</evidence>
<reference evidence="2 3" key="1">
    <citation type="submission" date="2021-03" db="EMBL/GenBank/DDBJ databases">
        <title>Actinomadura violae sp. nov., isolated from lichen in Thailand.</title>
        <authorList>
            <person name="Kanchanasin P."/>
            <person name="Saeng-In P."/>
            <person name="Phongsopitanun W."/>
            <person name="Yuki M."/>
            <person name="Kudo T."/>
            <person name="Ohkuma M."/>
            <person name="Tanasupawat S."/>
        </authorList>
    </citation>
    <scope>NUCLEOTIDE SEQUENCE [LARGE SCALE GENOMIC DNA]</scope>
    <source>
        <strain evidence="2 3">LCR2-06</strain>
    </source>
</reference>